<sequence>MRESTDSSRTTIRSRPRCPLSISGLSRFLLPTFLCGKQRKVGAAPHRGNTNRPLTKQGKAPKPEQGTAPNPDQGTAPNPSFNPQNPPSKPLRVSGRNSIRRHLSPGIPLPGTPLQHTLLKLRDRIRIPSIPLGDSPKRRPDLGRINRMTSAASLLASRDRTAAPRRRSERTPTQHASQRSNQNHPSHNVTP</sequence>
<feature type="compositionally biased region" description="Polar residues" evidence="1">
    <location>
        <begin position="171"/>
        <end position="191"/>
    </location>
</feature>
<keyword evidence="3" id="KW-1185">Reference proteome</keyword>
<accession>A0A6J5CV36</accession>
<organism evidence="2 3">
    <name type="scientific">Paraburkholderia sediminicola</name>
    <dbReference type="NCBI Taxonomy" id="458836"/>
    <lineage>
        <taxon>Bacteria</taxon>
        <taxon>Pseudomonadati</taxon>
        <taxon>Pseudomonadota</taxon>
        <taxon>Betaproteobacteria</taxon>
        <taxon>Burkholderiales</taxon>
        <taxon>Burkholderiaceae</taxon>
        <taxon>Paraburkholderia</taxon>
    </lineage>
</organism>
<proteinExistence type="predicted"/>
<feature type="compositionally biased region" description="Polar residues" evidence="1">
    <location>
        <begin position="67"/>
        <end position="76"/>
    </location>
</feature>
<gene>
    <name evidence="2" type="ORF">LMG24238_07512</name>
</gene>
<feature type="region of interest" description="Disordered" evidence="1">
    <location>
        <begin position="151"/>
        <end position="191"/>
    </location>
</feature>
<dbReference type="Proteomes" id="UP000494255">
    <property type="component" value="Unassembled WGS sequence"/>
</dbReference>
<reference evidence="2 3" key="1">
    <citation type="submission" date="2020-04" db="EMBL/GenBank/DDBJ databases">
        <authorList>
            <person name="De Canck E."/>
        </authorList>
    </citation>
    <scope>NUCLEOTIDE SEQUENCE [LARGE SCALE GENOMIC DNA]</scope>
    <source>
        <strain evidence="2 3">LMG 24238</strain>
    </source>
</reference>
<dbReference type="EMBL" id="CADIKC010000021">
    <property type="protein sequence ID" value="CAB3745347.1"/>
    <property type="molecule type" value="Genomic_DNA"/>
</dbReference>
<name>A0A6J5CV36_9BURK</name>
<evidence type="ECO:0000313" key="2">
    <source>
        <dbReference type="EMBL" id="CAB3745347.1"/>
    </source>
</evidence>
<feature type="region of interest" description="Disordered" evidence="1">
    <location>
        <begin position="38"/>
        <end position="94"/>
    </location>
</feature>
<evidence type="ECO:0000313" key="3">
    <source>
        <dbReference type="Proteomes" id="UP000494255"/>
    </source>
</evidence>
<dbReference type="AlphaFoldDB" id="A0A6J5CV36"/>
<protein>
    <submittedName>
        <fullName evidence="2">Uncharacterized protein</fullName>
    </submittedName>
</protein>
<evidence type="ECO:0000256" key="1">
    <source>
        <dbReference type="SAM" id="MobiDB-lite"/>
    </source>
</evidence>